<dbReference type="PANTHER" id="PTHR25462:SF296">
    <property type="entry name" value="MEIOTIC P26, ISOFORM F"/>
    <property type="match status" value="1"/>
</dbReference>
<dbReference type="PROSITE" id="PS50119">
    <property type="entry name" value="ZF_BBOX"/>
    <property type="match status" value="1"/>
</dbReference>
<organism evidence="4 5">
    <name type="scientific">Mytilus coruscus</name>
    <name type="common">Sea mussel</name>
    <dbReference type="NCBI Taxonomy" id="42192"/>
    <lineage>
        <taxon>Eukaryota</taxon>
        <taxon>Metazoa</taxon>
        <taxon>Spiralia</taxon>
        <taxon>Lophotrochozoa</taxon>
        <taxon>Mollusca</taxon>
        <taxon>Bivalvia</taxon>
        <taxon>Autobranchia</taxon>
        <taxon>Pteriomorphia</taxon>
        <taxon>Mytilida</taxon>
        <taxon>Mytiloidea</taxon>
        <taxon>Mytilidae</taxon>
        <taxon>Mytilinae</taxon>
        <taxon>Mytilus</taxon>
    </lineage>
</organism>
<keyword evidence="5" id="KW-1185">Reference proteome</keyword>
<protein>
    <recommendedName>
        <fullName evidence="3">B box-type domain-containing protein</fullName>
    </recommendedName>
</protein>
<dbReference type="Gene3D" id="3.30.160.60">
    <property type="entry name" value="Classic Zinc Finger"/>
    <property type="match status" value="1"/>
</dbReference>
<feature type="coiled-coil region" evidence="2">
    <location>
        <begin position="130"/>
        <end position="218"/>
    </location>
</feature>
<dbReference type="GO" id="GO:0061630">
    <property type="term" value="F:ubiquitin protein ligase activity"/>
    <property type="evidence" value="ECO:0007669"/>
    <property type="project" value="TreeGrafter"/>
</dbReference>
<name>A0A6J8EB76_MYTCO</name>
<reference evidence="4 5" key="1">
    <citation type="submission" date="2020-06" db="EMBL/GenBank/DDBJ databases">
        <authorList>
            <person name="Li R."/>
            <person name="Bekaert M."/>
        </authorList>
    </citation>
    <scope>NUCLEOTIDE SEQUENCE [LARGE SCALE GENOMIC DNA]</scope>
    <source>
        <strain evidence="5">wild</strain>
    </source>
</reference>
<accession>A0A6J8EB76</accession>
<keyword evidence="1" id="KW-0862">Zinc</keyword>
<dbReference type="SUPFAM" id="SSF57845">
    <property type="entry name" value="B-box zinc-binding domain"/>
    <property type="match status" value="1"/>
</dbReference>
<dbReference type="GO" id="GO:0005654">
    <property type="term" value="C:nucleoplasm"/>
    <property type="evidence" value="ECO:0007669"/>
    <property type="project" value="TreeGrafter"/>
</dbReference>
<keyword evidence="1" id="KW-0479">Metal-binding</keyword>
<dbReference type="InterPro" id="IPR047153">
    <property type="entry name" value="TRIM45/56/19-like"/>
</dbReference>
<evidence type="ECO:0000256" key="2">
    <source>
        <dbReference type="SAM" id="Coils"/>
    </source>
</evidence>
<dbReference type="OrthoDB" id="6121460at2759"/>
<keyword evidence="1" id="KW-0863">Zinc-finger</keyword>
<evidence type="ECO:0000313" key="4">
    <source>
        <dbReference type="EMBL" id="CAC5416835.1"/>
    </source>
</evidence>
<dbReference type="Proteomes" id="UP000507470">
    <property type="component" value="Unassembled WGS sequence"/>
</dbReference>
<evidence type="ECO:0000256" key="1">
    <source>
        <dbReference type="PROSITE-ProRule" id="PRU00024"/>
    </source>
</evidence>
<proteinExistence type="predicted"/>
<keyword evidence="2" id="KW-0175">Coiled coil</keyword>
<dbReference type="PANTHER" id="PTHR25462">
    <property type="entry name" value="BONUS, ISOFORM C-RELATED"/>
    <property type="match status" value="1"/>
</dbReference>
<sequence length="230" mass="26822">MATPTKTCGVCELRHITKPSIVWCTECDEGLCSECQEHHSLSKASRSHSVIAFTEYQKLPADILTITQYCTKHDKKYQIYCQKHVFPCCSKCIVESHNECRDFFELDDVIYNVKTSNAMCEIEETLVELAENLQKIRKNQQDNLTTFKESRKEIEKDMKTTKIKINIHLDNLQQDLMKQLYTIEEKENSTICQLLSSIEKQENEIAECKRNIMNIKQHATDLQVFLSMKK</sequence>
<dbReference type="GO" id="GO:0008270">
    <property type="term" value="F:zinc ion binding"/>
    <property type="evidence" value="ECO:0007669"/>
    <property type="project" value="UniProtKB-KW"/>
</dbReference>
<evidence type="ECO:0000259" key="3">
    <source>
        <dbReference type="PROSITE" id="PS50119"/>
    </source>
</evidence>
<evidence type="ECO:0000313" key="5">
    <source>
        <dbReference type="Proteomes" id="UP000507470"/>
    </source>
</evidence>
<dbReference type="InterPro" id="IPR000315">
    <property type="entry name" value="Znf_B-box"/>
</dbReference>
<dbReference type="EMBL" id="CACVKT020008715">
    <property type="protein sequence ID" value="CAC5416835.1"/>
    <property type="molecule type" value="Genomic_DNA"/>
</dbReference>
<feature type="domain" description="B box-type" evidence="3">
    <location>
        <begin position="6"/>
        <end position="53"/>
    </location>
</feature>
<dbReference type="AlphaFoldDB" id="A0A6J8EB76"/>
<gene>
    <name evidence="4" type="ORF">MCOR_49414</name>
</gene>
<dbReference type="CDD" id="cd19757">
    <property type="entry name" value="Bbox1"/>
    <property type="match status" value="1"/>
</dbReference>